<dbReference type="VEuPathDB" id="FungiDB:FUN_023883"/>
<accession>A0A2I1HKH1</accession>
<dbReference type="EMBL" id="LLXI01003519">
    <property type="protein sequence ID" value="PKY59371.1"/>
    <property type="molecule type" value="Genomic_DNA"/>
</dbReference>
<evidence type="ECO:0000313" key="2">
    <source>
        <dbReference type="Proteomes" id="UP000234323"/>
    </source>
</evidence>
<organism evidence="1 2">
    <name type="scientific">Rhizophagus irregularis</name>
    <dbReference type="NCBI Taxonomy" id="588596"/>
    <lineage>
        <taxon>Eukaryota</taxon>
        <taxon>Fungi</taxon>
        <taxon>Fungi incertae sedis</taxon>
        <taxon>Mucoromycota</taxon>
        <taxon>Glomeromycotina</taxon>
        <taxon>Glomeromycetes</taxon>
        <taxon>Glomerales</taxon>
        <taxon>Glomeraceae</taxon>
        <taxon>Rhizophagus</taxon>
    </lineage>
</organism>
<proteinExistence type="predicted"/>
<dbReference type="AlphaFoldDB" id="A0A2I1HKH1"/>
<comment type="caution">
    <text evidence="1">The sequence shown here is derived from an EMBL/GenBank/DDBJ whole genome shotgun (WGS) entry which is preliminary data.</text>
</comment>
<dbReference type="VEuPathDB" id="FungiDB:RhiirA1_403674"/>
<evidence type="ECO:0000313" key="1">
    <source>
        <dbReference type="EMBL" id="PKY59371.1"/>
    </source>
</evidence>
<gene>
    <name evidence="1" type="ORF">RhiirA4_482059</name>
</gene>
<name>A0A2I1HKH1_9GLOM</name>
<protein>
    <submittedName>
        <fullName evidence="1">Uncharacterized protein</fullName>
    </submittedName>
</protein>
<keyword evidence="2" id="KW-1185">Reference proteome</keyword>
<dbReference type="Proteomes" id="UP000234323">
    <property type="component" value="Unassembled WGS sequence"/>
</dbReference>
<reference evidence="1 2" key="1">
    <citation type="submission" date="2015-10" db="EMBL/GenBank/DDBJ databases">
        <title>Genome analyses suggest a sexual origin of heterokaryosis in a supposedly ancient asexual fungus.</title>
        <authorList>
            <person name="Ropars J."/>
            <person name="Sedzielewska K."/>
            <person name="Noel J."/>
            <person name="Charron P."/>
            <person name="Farinelli L."/>
            <person name="Marton T."/>
            <person name="Kruger M."/>
            <person name="Pelin A."/>
            <person name="Brachmann A."/>
            <person name="Corradi N."/>
        </authorList>
    </citation>
    <scope>NUCLEOTIDE SEQUENCE [LARGE SCALE GENOMIC DNA]</scope>
    <source>
        <strain evidence="1 2">A4</strain>
    </source>
</reference>
<sequence>MLRATNKKNFWDLTYINIFWVLPYSSVVINTDCAVLISFWHNFISKPFIPKLLRQPNYLLWLSIKNLIFEKNLSITLQKVPTYDDCPYNNQVDLLAKCSHSFPQSSILPTAYLCTPCIVSYDTLPIDVNIRHFLKSIYDAKNLLNFSSLLRFSQLGPPDLFDWEGIYFWISCNKEFATHKNGQKGFLTFRLKILLDALPTLSTLQKRKPSLYLSGWLCPLCNSASEDLNHLWTCSYIIPNISSRATYQNHIATFRDACIEKISECTSVPDSFGSDFSNLDCWDFTTPSSLCLWLTRGLFPAALISFLIKFLPKAKILTILTPLLFQLHERLYMDIWLPRNVFFHHWLSLQFQTEAFTQPSSVTPLFTSYSSLATVSQDSWFSWVSSSIIRGGSWISHLDFLRRLTVQLLRISF</sequence>